<feature type="binding site" evidence="9">
    <location>
        <position position="265"/>
    </location>
    <ligand>
        <name>ATP</name>
        <dbReference type="ChEBI" id="CHEBI:30616"/>
    </ligand>
</feature>
<feature type="binding site" evidence="9">
    <location>
        <position position="14"/>
    </location>
    <ligand>
        <name>ATP</name>
        <dbReference type="ChEBI" id="CHEBI:30616"/>
    </ligand>
</feature>
<feature type="binding site" evidence="9">
    <location>
        <position position="413"/>
    </location>
    <ligand>
        <name>ADP</name>
        <dbReference type="ChEBI" id="CHEBI:456216"/>
    </ligand>
</feature>
<keyword evidence="5 9" id="KW-0418">Kinase</keyword>
<dbReference type="Gene3D" id="3.30.420.40">
    <property type="match status" value="2"/>
</dbReference>
<dbReference type="GO" id="GO:0019563">
    <property type="term" value="P:glycerol catabolic process"/>
    <property type="evidence" value="ECO:0007669"/>
    <property type="project" value="UniProtKB-UniRule"/>
</dbReference>
<keyword evidence="4 9" id="KW-0547">Nucleotide-binding</keyword>
<sequence>MQKYILSLDAGTTSSRAILFNHSGEIVNVAQQEFEQIYPQAGWVEHNPETIWETQLKVAREVIQKQGILAAEIAGIGITNQRETAIVWNRETGKPVYNAIVWQDRRTSGICDNLKAKGLEPLIAAKTGLVIDAYFSGTKIKWILDNVEGARDLAKQGKLAFGTVDTWLIWKLTGGDLHVTDVTNASRTLIYNIHDLKWDQGLLEILDIPAGILPEVKPSSEVYGNTSVEIFGKEIPIAGIAGDQQAALFGQMCVEKGMVKNTYGTGCFVVMNTGEKPIVSKHKLLTTIGWQIGDKVTYALEGSIFIGGAVVQWLRDQLGIIKSSSEIEALAREVDDNGGVSFVQGFVGLGAPHWDQYATGAIIGLSRGTGKAHIARAALEAIAFRSMEVIETMVKDSEIELNELRVDGGAAVNDLLMQIQSDSIDTKVVRPKVTETTALGAAYLAGLATGFWNSIDEVKKQWQVDKIFEPVEDKTIIKRVIKNWSKAVERSKKWYETH</sequence>
<feature type="binding site" evidence="9">
    <location>
        <position position="82"/>
    </location>
    <ligand>
        <name>glycerol</name>
        <dbReference type="ChEBI" id="CHEBI:17754"/>
    </ligand>
</feature>
<dbReference type="NCBIfam" id="NF000756">
    <property type="entry name" value="PRK00047.1"/>
    <property type="match status" value="1"/>
</dbReference>
<evidence type="ECO:0000256" key="5">
    <source>
        <dbReference type="ARBA" id="ARBA00022777"/>
    </source>
</evidence>
<keyword evidence="14" id="KW-1185">Reference proteome</keyword>
<feature type="binding site" evidence="9">
    <location>
        <position position="409"/>
    </location>
    <ligand>
        <name>ADP</name>
        <dbReference type="ChEBI" id="CHEBI:456216"/>
    </ligand>
</feature>
<dbReference type="Proteomes" id="UP000428260">
    <property type="component" value="Chromosome"/>
</dbReference>
<reference evidence="13 14" key="1">
    <citation type="submission" date="2019-11" db="EMBL/GenBank/DDBJ databases">
        <authorList>
            <person name="Zheng R.K."/>
            <person name="Sun C.M."/>
        </authorList>
    </citation>
    <scope>NUCLEOTIDE SEQUENCE [LARGE SCALE GENOMIC DNA]</scope>
    <source>
        <strain evidence="13 14">WC007</strain>
    </source>
</reference>
<dbReference type="InterPro" id="IPR043129">
    <property type="entry name" value="ATPase_NBD"/>
</dbReference>
<dbReference type="InterPro" id="IPR000577">
    <property type="entry name" value="Carb_kinase_FGGY"/>
</dbReference>
<feature type="binding site" evidence="9">
    <location>
        <position position="409"/>
    </location>
    <ligand>
        <name>ATP</name>
        <dbReference type="ChEBI" id="CHEBI:30616"/>
    </ligand>
</feature>
<evidence type="ECO:0000313" key="14">
    <source>
        <dbReference type="Proteomes" id="UP000428260"/>
    </source>
</evidence>
<feature type="binding site" evidence="9">
    <location>
        <position position="16"/>
    </location>
    <ligand>
        <name>ADP</name>
        <dbReference type="ChEBI" id="CHEBI:456216"/>
    </ligand>
</feature>
<feature type="binding site" evidence="9">
    <location>
        <position position="243"/>
    </location>
    <ligand>
        <name>glycerol</name>
        <dbReference type="ChEBI" id="CHEBI:17754"/>
    </ligand>
</feature>
<accession>A0A6I6JQ52</accession>
<feature type="binding site" evidence="9">
    <location>
        <position position="265"/>
    </location>
    <ligand>
        <name>ADP</name>
        <dbReference type="ChEBI" id="CHEBI:456216"/>
    </ligand>
</feature>
<evidence type="ECO:0000256" key="10">
    <source>
        <dbReference type="RuleBase" id="RU003733"/>
    </source>
</evidence>
<dbReference type="EC" id="2.7.1.30" evidence="9"/>
<dbReference type="KEGG" id="mcos:GM418_15940"/>
<dbReference type="PANTHER" id="PTHR10196">
    <property type="entry name" value="SUGAR KINASE"/>
    <property type="match status" value="1"/>
</dbReference>
<dbReference type="SUPFAM" id="SSF53067">
    <property type="entry name" value="Actin-like ATPase domain"/>
    <property type="match status" value="2"/>
</dbReference>
<gene>
    <name evidence="9 13" type="primary">glpK</name>
    <name evidence="13" type="ORF">GM418_15940</name>
</gene>
<dbReference type="FunFam" id="3.30.420.40:FF:000008">
    <property type="entry name" value="Glycerol kinase"/>
    <property type="match status" value="1"/>
</dbReference>
<dbReference type="PANTHER" id="PTHR10196:SF69">
    <property type="entry name" value="GLYCEROL KINASE"/>
    <property type="match status" value="1"/>
</dbReference>
<feature type="binding site" evidence="9">
    <location>
        <position position="308"/>
    </location>
    <ligand>
        <name>ADP</name>
        <dbReference type="ChEBI" id="CHEBI:456216"/>
    </ligand>
</feature>
<feature type="binding site" evidence="9">
    <location>
        <position position="12"/>
    </location>
    <ligand>
        <name>sn-glycerol 3-phosphate</name>
        <dbReference type="ChEBI" id="CHEBI:57597"/>
    </ligand>
</feature>
<feature type="binding site" evidence="9">
    <location>
        <position position="82"/>
    </location>
    <ligand>
        <name>sn-glycerol 3-phosphate</name>
        <dbReference type="ChEBI" id="CHEBI:57597"/>
    </ligand>
</feature>
<dbReference type="HAMAP" id="MF_00186">
    <property type="entry name" value="Glycerol_kin"/>
    <property type="match status" value="1"/>
</dbReference>
<dbReference type="AlphaFoldDB" id="A0A6I6JQ52"/>
<feature type="binding site" evidence="9">
    <location>
        <position position="12"/>
    </location>
    <ligand>
        <name>ATP</name>
        <dbReference type="ChEBI" id="CHEBI:30616"/>
    </ligand>
</feature>
<dbReference type="GO" id="GO:0004370">
    <property type="term" value="F:glycerol kinase activity"/>
    <property type="evidence" value="ECO:0007669"/>
    <property type="project" value="UniProtKB-UniRule"/>
</dbReference>
<feature type="binding site" evidence="9">
    <location>
        <position position="12"/>
    </location>
    <ligand>
        <name>ADP</name>
        <dbReference type="ChEBI" id="CHEBI:456216"/>
    </ligand>
</feature>
<evidence type="ECO:0000256" key="7">
    <source>
        <dbReference type="ARBA" id="ARBA00022840"/>
    </source>
</evidence>
<evidence type="ECO:0000256" key="8">
    <source>
        <dbReference type="ARBA" id="ARBA00052101"/>
    </source>
</evidence>
<feature type="binding site" evidence="9">
    <location>
        <position position="134"/>
    </location>
    <ligand>
        <name>sn-glycerol 3-phosphate</name>
        <dbReference type="ChEBI" id="CHEBI:57597"/>
    </ligand>
</feature>
<dbReference type="RefSeq" id="WP_158868061.1">
    <property type="nucleotide sequence ID" value="NZ_CP046401.1"/>
</dbReference>
<dbReference type="InterPro" id="IPR018483">
    <property type="entry name" value="Carb_kinase_FGGY_CS"/>
</dbReference>
<feature type="binding site" evidence="9">
    <location>
        <position position="308"/>
    </location>
    <ligand>
        <name>ATP</name>
        <dbReference type="ChEBI" id="CHEBI:30616"/>
    </ligand>
</feature>
<dbReference type="PROSITE" id="PS00445">
    <property type="entry name" value="FGGY_KINASES_2"/>
    <property type="match status" value="1"/>
</dbReference>
<feature type="binding site" evidence="9">
    <location>
        <position position="83"/>
    </location>
    <ligand>
        <name>sn-glycerol 3-phosphate</name>
        <dbReference type="ChEBI" id="CHEBI:57597"/>
    </ligand>
</feature>
<dbReference type="InterPro" id="IPR005999">
    <property type="entry name" value="Glycerol_kin"/>
</dbReference>
<evidence type="ECO:0000259" key="12">
    <source>
        <dbReference type="Pfam" id="PF02782"/>
    </source>
</evidence>
<feature type="binding site" evidence="9">
    <location>
        <position position="243"/>
    </location>
    <ligand>
        <name>sn-glycerol 3-phosphate</name>
        <dbReference type="ChEBI" id="CHEBI:57597"/>
    </ligand>
</feature>
<feature type="binding site" evidence="9">
    <location>
        <position position="134"/>
    </location>
    <ligand>
        <name>glycerol</name>
        <dbReference type="ChEBI" id="CHEBI:17754"/>
    </ligand>
</feature>
<dbReference type="Pfam" id="PF02782">
    <property type="entry name" value="FGGY_C"/>
    <property type="match status" value="1"/>
</dbReference>
<comment type="catalytic activity">
    <reaction evidence="8 9">
        <text>glycerol + ATP = sn-glycerol 3-phosphate + ADP + H(+)</text>
        <dbReference type="Rhea" id="RHEA:21644"/>
        <dbReference type="ChEBI" id="CHEBI:15378"/>
        <dbReference type="ChEBI" id="CHEBI:17754"/>
        <dbReference type="ChEBI" id="CHEBI:30616"/>
        <dbReference type="ChEBI" id="CHEBI:57597"/>
        <dbReference type="ChEBI" id="CHEBI:456216"/>
        <dbReference type="EC" id="2.7.1.30"/>
    </reaction>
</comment>
<feature type="domain" description="Carbohydrate kinase FGGY N-terminal" evidence="11">
    <location>
        <begin position="4"/>
        <end position="250"/>
    </location>
</feature>
<organism evidence="13 14">
    <name type="scientific">Maribellus comscasis</name>
    <dbReference type="NCBI Taxonomy" id="2681766"/>
    <lineage>
        <taxon>Bacteria</taxon>
        <taxon>Pseudomonadati</taxon>
        <taxon>Bacteroidota</taxon>
        <taxon>Bacteroidia</taxon>
        <taxon>Marinilabiliales</taxon>
        <taxon>Prolixibacteraceae</taxon>
        <taxon>Maribellus</taxon>
    </lineage>
</organism>
<evidence type="ECO:0000256" key="6">
    <source>
        <dbReference type="ARBA" id="ARBA00022798"/>
    </source>
</evidence>
<dbReference type="InterPro" id="IPR018485">
    <property type="entry name" value="FGGY_C"/>
</dbReference>
<evidence type="ECO:0000256" key="9">
    <source>
        <dbReference type="HAMAP-Rule" id="MF_00186"/>
    </source>
</evidence>
<comment type="pathway">
    <text evidence="1 9">Polyol metabolism; glycerol degradation via glycerol kinase pathway; sn-glycerol 3-phosphate from glycerol: step 1/1.</text>
</comment>
<comment type="similarity">
    <text evidence="2 9 10">Belongs to the FGGY kinase family.</text>
</comment>
<comment type="function">
    <text evidence="9">Key enzyme in the regulation of glycerol uptake and metabolism. Catalyzes the phosphorylation of glycerol to yield sn-glycerol 3-phosphate.</text>
</comment>
<keyword evidence="3 9" id="KW-0808">Transferase</keyword>
<feature type="binding site" evidence="9">
    <location>
        <position position="83"/>
    </location>
    <ligand>
        <name>glycerol</name>
        <dbReference type="ChEBI" id="CHEBI:17754"/>
    </ligand>
</feature>
<feature type="binding site" evidence="9">
    <location>
        <position position="244"/>
    </location>
    <ligand>
        <name>glycerol</name>
        <dbReference type="ChEBI" id="CHEBI:17754"/>
    </ligand>
</feature>
<dbReference type="GO" id="GO:0005524">
    <property type="term" value="F:ATP binding"/>
    <property type="evidence" value="ECO:0007669"/>
    <property type="project" value="UniProtKB-UniRule"/>
</dbReference>
<dbReference type="CDD" id="cd07786">
    <property type="entry name" value="FGGY_EcGK_like"/>
    <property type="match status" value="1"/>
</dbReference>
<dbReference type="Pfam" id="PF00370">
    <property type="entry name" value="FGGY_N"/>
    <property type="match status" value="1"/>
</dbReference>
<evidence type="ECO:0000313" key="13">
    <source>
        <dbReference type="EMBL" id="QGY45106.1"/>
    </source>
</evidence>
<feature type="domain" description="Carbohydrate kinase FGGY C-terminal" evidence="12">
    <location>
        <begin position="260"/>
        <end position="448"/>
    </location>
</feature>
<dbReference type="FunFam" id="3.30.420.40:FF:000007">
    <property type="entry name" value="Glycerol kinase"/>
    <property type="match status" value="1"/>
</dbReference>
<name>A0A6I6JQ52_9BACT</name>
<proteinExistence type="inferred from homology"/>
<keyword evidence="7 9" id="KW-0067">ATP-binding</keyword>
<comment type="activity regulation">
    <text evidence="9">Inhibited by fructose 1,6-bisphosphate (FBP).</text>
</comment>
<evidence type="ECO:0000256" key="3">
    <source>
        <dbReference type="ARBA" id="ARBA00022679"/>
    </source>
</evidence>
<evidence type="ECO:0000256" key="1">
    <source>
        <dbReference type="ARBA" id="ARBA00005190"/>
    </source>
</evidence>
<evidence type="ECO:0000256" key="2">
    <source>
        <dbReference type="ARBA" id="ARBA00009156"/>
    </source>
</evidence>
<dbReference type="GO" id="GO:0006072">
    <property type="term" value="P:glycerol-3-phosphate metabolic process"/>
    <property type="evidence" value="ECO:0007669"/>
    <property type="project" value="InterPro"/>
</dbReference>
<dbReference type="EMBL" id="CP046401">
    <property type="protein sequence ID" value="QGY45106.1"/>
    <property type="molecule type" value="Genomic_DNA"/>
</dbReference>
<protein>
    <recommendedName>
        <fullName evidence="9">Glycerol kinase</fullName>
        <ecNumber evidence="9">2.7.1.30</ecNumber>
    </recommendedName>
    <alternativeName>
        <fullName evidence="9">ATP:glycerol 3-phosphotransferase</fullName>
    </alternativeName>
    <alternativeName>
        <fullName evidence="9">Glycerokinase</fullName>
        <shortName evidence="9">GK</shortName>
    </alternativeName>
</protein>
<feature type="binding site" evidence="9">
    <location>
        <position position="13"/>
    </location>
    <ligand>
        <name>ATP</name>
        <dbReference type="ChEBI" id="CHEBI:30616"/>
    </ligand>
</feature>
<dbReference type="PROSITE" id="PS00933">
    <property type="entry name" value="FGGY_KINASES_1"/>
    <property type="match status" value="1"/>
</dbReference>
<evidence type="ECO:0000259" key="11">
    <source>
        <dbReference type="Pfam" id="PF00370"/>
    </source>
</evidence>
<dbReference type="GO" id="GO:0005829">
    <property type="term" value="C:cytosol"/>
    <property type="evidence" value="ECO:0007669"/>
    <property type="project" value="TreeGrafter"/>
</dbReference>
<dbReference type="PIRSF" id="PIRSF000538">
    <property type="entry name" value="GlpK"/>
    <property type="match status" value="1"/>
</dbReference>
<dbReference type="UniPathway" id="UPA00618">
    <property type="reaction ID" value="UER00672"/>
</dbReference>
<dbReference type="InterPro" id="IPR018484">
    <property type="entry name" value="FGGY_N"/>
</dbReference>
<keyword evidence="6 9" id="KW-0319">Glycerol metabolism</keyword>
<dbReference type="NCBIfam" id="TIGR01311">
    <property type="entry name" value="glycerol_kin"/>
    <property type="match status" value="1"/>
</dbReference>
<feature type="binding site" evidence="9">
    <location>
        <position position="312"/>
    </location>
    <ligand>
        <name>ATP</name>
        <dbReference type="ChEBI" id="CHEBI:30616"/>
    </ligand>
</feature>
<evidence type="ECO:0000256" key="4">
    <source>
        <dbReference type="ARBA" id="ARBA00022741"/>
    </source>
</evidence>